<feature type="region of interest" description="Disordered" evidence="1">
    <location>
        <begin position="149"/>
        <end position="172"/>
    </location>
</feature>
<name>A0A6A1VWN8_9ROSI</name>
<dbReference type="Pfam" id="PF26130">
    <property type="entry name" value="PB1-like"/>
    <property type="match status" value="1"/>
</dbReference>
<comment type="caution">
    <text evidence="3">The sequence shown here is derived from an EMBL/GenBank/DDBJ whole genome shotgun (WGS) entry which is preliminary data.</text>
</comment>
<accession>A0A6A1VWN8</accession>
<organism evidence="3 4">
    <name type="scientific">Morella rubra</name>
    <name type="common">Chinese bayberry</name>
    <dbReference type="NCBI Taxonomy" id="262757"/>
    <lineage>
        <taxon>Eukaryota</taxon>
        <taxon>Viridiplantae</taxon>
        <taxon>Streptophyta</taxon>
        <taxon>Embryophyta</taxon>
        <taxon>Tracheophyta</taxon>
        <taxon>Spermatophyta</taxon>
        <taxon>Magnoliopsida</taxon>
        <taxon>eudicotyledons</taxon>
        <taxon>Gunneridae</taxon>
        <taxon>Pentapetalae</taxon>
        <taxon>rosids</taxon>
        <taxon>fabids</taxon>
        <taxon>Fagales</taxon>
        <taxon>Myricaceae</taxon>
        <taxon>Morella</taxon>
    </lineage>
</organism>
<evidence type="ECO:0000259" key="2">
    <source>
        <dbReference type="Pfam" id="PF26130"/>
    </source>
</evidence>
<reference evidence="3 4" key="1">
    <citation type="journal article" date="2019" name="Plant Biotechnol. J.">
        <title>The red bayberry genome and genetic basis of sex determination.</title>
        <authorList>
            <person name="Jia H.M."/>
            <person name="Jia H.J."/>
            <person name="Cai Q.L."/>
            <person name="Wang Y."/>
            <person name="Zhao H.B."/>
            <person name="Yang W.F."/>
            <person name="Wang G.Y."/>
            <person name="Li Y.H."/>
            <person name="Zhan D.L."/>
            <person name="Shen Y.T."/>
            <person name="Niu Q.F."/>
            <person name="Chang L."/>
            <person name="Qiu J."/>
            <person name="Zhao L."/>
            <person name="Xie H.B."/>
            <person name="Fu W.Y."/>
            <person name="Jin J."/>
            <person name="Li X.W."/>
            <person name="Jiao Y."/>
            <person name="Zhou C.C."/>
            <person name="Tu T."/>
            <person name="Chai C.Y."/>
            <person name="Gao J.L."/>
            <person name="Fan L.J."/>
            <person name="van de Weg E."/>
            <person name="Wang J.Y."/>
            <person name="Gao Z.S."/>
        </authorList>
    </citation>
    <scope>NUCLEOTIDE SEQUENCE [LARGE SCALE GENOMIC DNA]</scope>
    <source>
        <tissue evidence="3">Leaves</tissue>
    </source>
</reference>
<evidence type="ECO:0000256" key="1">
    <source>
        <dbReference type="SAM" id="MobiDB-lite"/>
    </source>
</evidence>
<gene>
    <name evidence="3" type="ORF">CJ030_MR4G026705</name>
</gene>
<evidence type="ECO:0000313" key="3">
    <source>
        <dbReference type="EMBL" id="KAB1216287.1"/>
    </source>
</evidence>
<protein>
    <recommendedName>
        <fullName evidence="2">PB1-like domain-containing protein</fullName>
    </recommendedName>
</protein>
<evidence type="ECO:0000313" key="4">
    <source>
        <dbReference type="Proteomes" id="UP000516437"/>
    </source>
</evidence>
<dbReference type="EMBL" id="RXIC02000022">
    <property type="protein sequence ID" value="KAB1216287.1"/>
    <property type="molecule type" value="Genomic_DNA"/>
</dbReference>
<feature type="domain" description="PB1-like" evidence="2">
    <location>
        <begin position="2"/>
        <end position="99"/>
    </location>
</feature>
<keyword evidence="4" id="KW-1185">Reference proteome</keyword>
<dbReference type="InterPro" id="IPR058594">
    <property type="entry name" value="PB1-like_dom_pln"/>
</dbReference>
<sequence>MVKVFLHHGGVLNFVRSVYEGGNVSFQSDVDLDYFSVTHMMKTFTKELKYNDICELWCTIGEEGLETGLCRLHSNEDVLQIIKRLERTPSDDLHVYTVHSKDGSNYFNTVQSSSKGAGEGSSKGATIEAVELDDESIEDLEIDEVCLGGMGEGGEEDDNTSKKSFESEEDSLMFSDWDDTDEDEIEIFPVPHGVNRVAGQHEAVGLEGQDGQGEVDDRVNGQRVIMLGREIGGML</sequence>
<proteinExistence type="predicted"/>
<dbReference type="AlphaFoldDB" id="A0A6A1VWN8"/>
<dbReference type="Proteomes" id="UP000516437">
    <property type="component" value="Chromosome 4"/>
</dbReference>